<proteinExistence type="predicted"/>
<protein>
    <recommendedName>
        <fullName evidence="2">Resolvase/invertase-type recombinase catalytic domain-containing protein</fullName>
    </recommendedName>
</protein>
<accession>A0AB39RHN3</accession>
<dbReference type="AlphaFoldDB" id="A0AB39RHN3"/>
<evidence type="ECO:0000313" key="1">
    <source>
        <dbReference type="EMBL" id="XDQ53303.1"/>
    </source>
</evidence>
<reference evidence="1" key="1">
    <citation type="submission" date="2024-07" db="EMBL/GenBank/DDBJ databases">
        <authorList>
            <person name="Yu S.T."/>
        </authorList>
    </citation>
    <scope>NUCLEOTIDE SEQUENCE</scope>
    <source>
        <strain evidence="1">R41</strain>
    </source>
</reference>
<dbReference type="RefSeq" id="WP_369246560.1">
    <property type="nucleotide sequence ID" value="NZ_CP163443.1"/>
</dbReference>
<dbReference type="EMBL" id="CP163443">
    <property type="protein sequence ID" value="XDQ53303.1"/>
    <property type="molecule type" value="Genomic_DNA"/>
</dbReference>
<name>A0AB39RHN3_9ACTN</name>
<evidence type="ECO:0008006" key="2">
    <source>
        <dbReference type="Google" id="ProtNLM"/>
    </source>
</evidence>
<sequence>MHIEVIVRTGRESDDLERTEDAAQLRRLLLRQGVEEVRLHRDGSLPAGAKAGDGIVVGAMLVTLAPHALQAVVSAIQAWSARASGRSVEIVEDGRSLTASGLSEHEQRELIEDFRRRAAAADDGGVPDGGA</sequence>
<organism evidence="1">
    <name type="scientific">Streptomyces sp. R41</name>
    <dbReference type="NCBI Taxonomy" id="3238632"/>
    <lineage>
        <taxon>Bacteria</taxon>
        <taxon>Bacillati</taxon>
        <taxon>Actinomycetota</taxon>
        <taxon>Actinomycetes</taxon>
        <taxon>Kitasatosporales</taxon>
        <taxon>Streptomycetaceae</taxon>
        <taxon>Streptomyces</taxon>
    </lineage>
</organism>
<gene>
    <name evidence="1" type="ORF">AB5J53_17355</name>
</gene>